<reference evidence="1 2" key="1">
    <citation type="submission" date="2014-01" db="EMBL/GenBank/DDBJ databases">
        <authorList>
            <person name="Dobos K."/>
            <person name="Lenaerts A."/>
            <person name="Ordway D."/>
            <person name="DeGroote M.A."/>
            <person name="Parker T."/>
            <person name="Sizemore C."/>
            <person name="Tallon L.J."/>
            <person name="Sadzewicz L.K."/>
            <person name="Sengamalay N."/>
            <person name="Fraser C.M."/>
            <person name="Hine E."/>
            <person name="Shefchek K.A."/>
            <person name="Das S.P."/>
            <person name="Tettelin H."/>
        </authorList>
    </citation>
    <scope>NUCLEOTIDE SEQUENCE [LARGE SCALE GENOMIC DNA]</scope>
    <source>
        <strain evidence="1 2">Harvey</strain>
    </source>
</reference>
<dbReference type="EMBL" id="JAOL01000142">
    <property type="protein sequence ID" value="EUA88379.1"/>
    <property type="molecule type" value="Genomic_DNA"/>
</dbReference>
<evidence type="ECO:0000313" key="2">
    <source>
        <dbReference type="Proteomes" id="UP000020681"/>
    </source>
</evidence>
<proteinExistence type="predicted"/>
<accession>A0ABN0QUG1</accession>
<organism evidence="1 2">
    <name type="scientific">Mycobacterium ulcerans str. Harvey</name>
    <dbReference type="NCBI Taxonomy" id="1299332"/>
    <lineage>
        <taxon>Bacteria</taxon>
        <taxon>Bacillati</taxon>
        <taxon>Actinomycetota</taxon>
        <taxon>Actinomycetes</taxon>
        <taxon>Mycobacteriales</taxon>
        <taxon>Mycobacteriaceae</taxon>
        <taxon>Mycobacterium</taxon>
        <taxon>Mycobacterium ulcerans group</taxon>
    </lineage>
</organism>
<keyword evidence="2" id="KW-1185">Reference proteome</keyword>
<gene>
    <name evidence="1" type="ORF">I551_5147</name>
</gene>
<evidence type="ECO:0000313" key="1">
    <source>
        <dbReference type="EMBL" id="EUA88379.1"/>
    </source>
</evidence>
<comment type="caution">
    <text evidence="1">The sequence shown here is derived from an EMBL/GenBank/DDBJ whole genome shotgun (WGS) entry which is preliminary data.</text>
</comment>
<dbReference type="Proteomes" id="UP000020681">
    <property type="component" value="Unassembled WGS sequence"/>
</dbReference>
<name>A0ABN0QUG1_MYCUL</name>
<protein>
    <submittedName>
        <fullName evidence="1">Conserved membrane domain protein</fullName>
    </submittedName>
</protein>
<sequence length="61" mass="6168">MTSRPIDVSLAAGNVGYTIVAVRPTKADPYVVAGVQPGGRPHDQQLFAAAATGYPVAAGSE</sequence>